<dbReference type="InterPro" id="IPR017930">
    <property type="entry name" value="Myb_dom"/>
</dbReference>
<dbReference type="SMR" id="A0A4V1C4V7"/>
<dbReference type="PROSITE" id="PS50090">
    <property type="entry name" value="MYB_LIKE"/>
    <property type="match status" value="2"/>
</dbReference>
<feature type="compositionally biased region" description="Polar residues" evidence="1">
    <location>
        <begin position="283"/>
        <end position="303"/>
    </location>
</feature>
<feature type="domain" description="HTH myb-type" evidence="3">
    <location>
        <begin position="88"/>
        <end position="137"/>
    </location>
</feature>
<evidence type="ECO:0000313" key="5">
    <source>
        <dbReference type="Proteomes" id="UP000294847"/>
    </source>
</evidence>
<feature type="domain" description="HTH myb-type" evidence="3">
    <location>
        <begin position="138"/>
        <end position="192"/>
    </location>
</feature>
<dbReference type="Proteomes" id="UP000294847">
    <property type="component" value="Chromosome 1"/>
</dbReference>
<dbReference type="GO" id="GO:0045944">
    <property type="term" value="P:positive regulation of transcription by RNA polymerase II"/>
    <property type="evidence" value="ECO:0007669"/>
    <property type="project" value="TreeGrafter"/>
</dbReference>
<evidence type="ECO:0000313" key="4">
    <source>
        <dbReference type="EMBL" id="QBZ54225.1"/>
    </source>
</evidence>
<evidence type="ECO:0008006" key="6">
    <source>
        <dbReference type="Google" id="ProtNLM"/>
    </source>
</evidence>
<dbReference type="Gene3D" id="1.10.10.60">
    <property type="entry name" value="Homeodomain-like"/>
    <property type="match status" value="2"/>
</dbReference>
<dbReference type="GO" id="GO:0000978">
    <property type="term" value="F:RNA polymerase II cis-regulatory region sequence-specific DNA binding"/>
    <property type="evidence" value="ECO:0007669"/>
    <property type="project" value="TreeGrafter"/>
</dbReference>
<feature type="domain" description="Myb-like" evidence="2">
    <location>
        <begin position="84"/>
        <end position="137"/>
    </location>
</feature>
<evidence type="ECO:0000259" key="3">
    <source>
        <dbReference type="PROSITE" id="PS51294"/>
    </source>
</evidence>
<dbReference type="EMBL" id="CP034204">
    <property type="protein sequence ID" value="QBZ54225.1"/>
    <property type="molecule type" value="Genomic_DNA"/>
</dbReference>
<dbReference type="GO" id="GO:0005634">
    <property type="term" value="C:nucleus"/>
    <property type="evidence" value="ECO:0007669"/>
    <property type="project" value="TreeGrafter"/>
</dbReference>
<gene>
    <name evidence="4" type="ORF">PoMZ_09920</name>
</gene>
<feature type="domain" description="Myb-like" evidence="2">
    <location>
        <begin position="138"/>
        <end position="184"/>
    </location>
</feature>
<sequence length="395" mass="44577">MTLPISPISCSSSGHIKEAPSPLPRSFRVVPTIIAPLQTPPTFGQRHQTFGHLPPIVTDNIHTLSPPHYHQDFNMPSPRQSASRAPSKKGTWTEAEDKALQEAIRARGGPYEWVQISNAMGGARTPKQCRERYHQNLKPSIDHRPITEEEGRQIIELVNLNGRRWADIARTLHNRTDNSVKNWWCGRQNKLKMAEKKQMAQRKAEQDAKAAAKMASIGTGQRFRMPDVPRVDPRDIAGQMPLPGSSSYSHPQEHEFPQIHQRRYGQTLQEYQDERRYRYSGNHQFNNPSSPGEQSWAFSNNGRPVSRESLPCLTHEVESVCTDEARSPARLPSIHSLAPSPIISHESRRNSYHEGLPPLSPISKQWQDSSESYRPNVKAIKAKASAKISIASIMN</sequence>
<dbReference type="PANTHER" id="PTHR45614:SF25">
    <property type="entry name" value="MYB PROTEIN"/>
    <property type="match status" value="1"/>
</dbReference>
<reference evidence="4 5" key="1">
    <citation type="journal article" date="2019" name="Mol. Biol. Evol.">
        <title>Blast fungal genomes show frequent chromosomal changes, gene gains and losses, and effector gene turnover.</title>
        <authorList>
            <person name="Gomez Luciano L.B."/>
            <person name="Jason Tsai I."/>
            <person name="Chuma I."/>
            <person name="Tosa Y."/>
            <person name="Chen Y.H."/>
            <person name="Li J.Y."/>
            <person name="Li M.Y."/>
            <person name="Jade Lu M.Y."/>
            <person name="Nakayashiki H."/>
            <person name="Li W.H."/>
        </authorList>
    </citation>
    <scope>NUCLEOTIDE SEQUENCE [LARGE SCALE GENOMIC DNA]</scope>
    <source>
        <strain evidence="4">MZ5-1-6</strain>
    </source>
</reference>
<protein>
    <recommendedName>
        <fullName evidence="6">MYB-1</fullName>
    </recommendedName>
</protein>
<dbReference type="GO" id="GO:0000981">
    <property type="term" value="F:DNA-binding transcription factor activity, RNA polymerase II-specific"/>
    <property type="evidence" value="ECO:0007669"/>
    <property type="project" value="TreeGrafter"/>
</dbReference>
<dbReference type="SUPFAM" id="SSF46689">
    <property type="entry name" value="Homeodomain-like"/>
    <property type="match status" value="1"/>
</dbReference>
<accession>A0A4V1C4V7</accession>
<evidence type="ECO:0000256" key="1">
    <source>
        <dbReference type="SAM" id="MobiDB-lite"/>
    </source>
</evidence>
<dbReference type="InterPro" id="IPR050560">
    <property type="entry name" value="MYB_TF"/>
</dbReference>
<feature type="region of interest" description="Disordered" evidence="1">
    <location>
        <begin position="1"/>
        <end position="22"/>
    </location>
</feature>
<proteinExistence type="predicted"/>
<dbReference type="Pfam" id="PF13921">
    <property type="entry name" value="Myb_DNA-bind_6"/>
    <property type="match status" value="1"/>
</dbReference>
<dbReference type="AlphaFoldDB" id="A0A4V1C4V7"/>
<name>A0A4V1C4V7_PYROR</name>
<dbReference type="OMA" id="SIDHRPI"/>
<feature type="region of interest" description="Disordered" evidence="1">
    <location>
        <begin position="283"/>
        <end position="304"/>
    </location>
</feature>
<dbReference type="InterPro" id="IPR009057">
    <property type="entry name" value="Homeodomain-like_sf"/>
</dbReference>
<evidence type="ECO:0000259" key="2">
    <source>
        <dbReference type="PROSITE" id="PS50090"/>
    </source>
</evidence>
<dbReference type="SMART" id="SM00717">
    <property type="entry name" value="SANT"/>
    <property type="match status" value="2"/>
</dbReference>
<dbReference type="PROSITE" id="PS51294">
    <property type="entry name" value="HTH_MYB"/>
    <property type="match status" value="2"/>
</dbReference>
<dbReference type="InterPro" id="IPR001005">
    <property type="entry name" value="SANT/Myb"/>
</dbReference>
<dbReference type="CDD" id="cd00167">
    <property type="entry name" value="SANT"/>
    <property type="match status" value="2"/>
</dbReference>
<dbReference type="PANTHER" id="PTHR45614">
    <property type="entry name" value="MYB PROTEIN-RELATED"/>
    <property type="match status" value="1"/>
</dbReference>
<dbReference type="GO" id="GO:0000278">
    <property type="term" value="P:mitotic cell cycle"/>
    <property type="evidence" value="ECO:0007669"/>
    <property type="project" value="TreeGrafter"/>
</dbReference>
<organism evidence="4 5">
    <name type="scientific">Pyricularia oryzae</name>
    <name type="common">Rice blast fungus</name>
    <name type="synonym">Magnaporthe oryzae</name>
    <dbReference type="NCBI Taxonomy" id="318829"/>
    <lineage>
        <taxon>Eukaryota</taxon>
        <taxon>Fungi</taxon>
        <taxon>Dikarya</taxon>
        <taxon>Ascomycota</taxon>
        <taxon>Pezizomycotina</taxon>
        <taxon>Sordariomycetes</taxon>
        <taxon>Sordariomycetidae</taxon>
        <taxon>Magnaporthales</taxon>
        <taxon>Pyriculariaceae</taxon>
        <taxon>Pyricularia</taxon>
    </lineage>
</organism>